<evidence type="ECO:0000256" key="1">
    <source>
        <dbReference type="SAM" id="MobiDB-lite"/>
    </source>
</evidence>
<dbReference type="AlphaFoldDB" id="A0A0C3RQK0"/>
<evidence type="ECO:0000313" key="2">
    <source>
        <dbReference type="EMBL" id="KIP02126.1"/>
    </source>
</evidence>
<organism evidence="2 3">
    <name type="scientific">Phlebiopsis gigantea (strain 11061_1 CR5-6)</name>
    <name type="common">White-rot fungus</name>
    <name type="synonym">Peniophora gigantea</name>
    <dbReference type="NCBI Taxonomy" id="745531"/>
    <lineage>
        <taxon>Eukaryota</taxon>
        <taxon>Fungi</taxon>
        <taxon>Dikarya</taxon>
        <taxon>Basidiomycota</taxon>
        <taxon>Agaricomycotina</taxon>
        <taxon>Agaricomycetes</taxon>
        <taxon>Polyporales</taxon>
        <taxon>Phanerochaetaceae</taxon>
        <taxon>Phlebiopsis</taxon>
    </lineage>
</organism>
<feature type="region of interest" description="Disordered" evidence="1">
    <location>
        <begin position="55"/>
        <end position="154"/>
    </location>
</feature>
<reference evidence="2 3" key="1">
    <citation type="journal article" date="2014" name="PLoS Genet.">
        <title>Analysis of the Phlebiopsis gigantea genome, transcriptome and secretome provides insight into its pioneer colonization strategies of wood.</title>
        <authorList>
            <person name="Hori C."/>
            <person name="Ishida T."/>
            <person name="Igarashi K."/>
            <person name="Samejima M."/>
            <person name="Suzuki H."/>
            <person name="Master E."/>
            <person name="Ferreira P."/>
            <person name="Ruiz-Duenas F.J."/>
            <person name="Held B."/>
            <person name="Canessa P."/>
            <person name="Larrondo L.F."/>
            <person name="Schmoll M."/>
            <person name="Druzhinina I.S."/>
            <person name="Kubicek C.P."/>
            <person name="Gaskell J.A."/>
            <person name="Kersten P."/>
            <person name="St John F."/>
            <person name="Glasner J."/>
            <person name="Sabat G."/>
            <person name="Splinter BonDurant S."/>
            <person name="Syed K."/>
            <person name="Yadav J."/>
            <person name="Mgbeahuruike A.C."/>
            <person name="Kovalchuk A."/>
            <person name="Asiegbu F.O."/>
            <person name="Lackner G."/>
            <person name="Hoffmeister D."/>
            <person name="Rencoret J."/>
            <person name="Gutierrez A."/>
            <person name="Sun H."/>
            <person name="Lindquist E."/>
            <person name="Barry K."/>
            <person name="Riley R."/>
            <person name="Grigoriev I.V."/>
            <person name="Henrissat B."/>
            <person name="Kues U."/>
            <person name="Berka R.M."/>
            <person name="Martinez A.T."/>
            <person name="Covert S.F."/>
            <person name="Blanchette R.A."/>
            <person name="Cullen D."/>
        </authorList>
    </citation>
    <scope>NUCLEOTIDE SEQUENCE [LARGE SCALE GENOMIC DNA]</scope>
    <source>
        <strain evidence="2 3">11061_1 CR5-6</strain>
    </source>
</reference>
<name>A0A0C3RQK0_PHLG1</name>
<feature type="compositionally biased region" description="Pro residues" evidence="1">
    <location>
        <begin position="81"/>
        <end position="95"/>
    </location>
</feature>
<sequence length="154" mass="16298">MRALWASVRDDAIGSWGRHDGTLIAPPDRAMQPRSHRAGVFRRRFRAPSYDWAEAPTLARVHTGPGLGRASAPQRAATGPPDAPWKSPPGPPPGPGRGRGRSRARPPNSIARSHSFSVPANCAPAEGAFTSFSGVSSSSVPRREHAVRSLAAAN</sequence>
<proteinExistence type="predicted"/>
<keyword evidence="3" id="KW-1185">Reference proteome</keyword>
<dbReference type="Proteomes" id="UP000053257">
    <property type="component" value="Unassembled WGS sequence"/>
</dbReference>
<dbReference type="EMBL" id="KN840700">
    <property type="protein sequence ID" value="KIP02126.1"/>
    <property type="molecule type" value="Genomic_DNA"/>
</dbReference>
<evidence type="ECO:0000313" key="3">
    <source>
        <dbReference type="Proteomes" id="UP000053257"/>
    </source>
</evidence>
<protein>
    <submittedName>
        <fullName evidence="2">Uncharacterized protein</fullName>
    </submittedName>
</protein>
<accession>A0A0C3RQK0</accession>
<dbReference type="HOGENOM" id="CLU_1704890_0_0_1"/>
<feature type="compositionally biased region" description="Low complexity" evidence="1">
    <location>
        <begin position="131"/>
        <end position="140"/>
    </location>
</feature>
<gene>
    <name evidence="2" type="ORF">PHLGIDRAFT_309336</name>
</gene>